<proteinExistence type="inferred from homology"/>
<dbReference type="InterPro" id="IPR000653">
    <property type="entry name" value="DegT/StrS_aminotransferase"/>
</dbReference>
<dbReference type="GO" id="GO:0030170">
    <property type="term" value="F:pyridoxal phosphate binding"/>
    <property type="evidence" value="ECO:0007669"/>
    <property type="project" value="TreeGrafter"/>
</dbReference>
<organism evidence="4 5">
    <name type="scientific">Candidatus Giovannonibacteria bacterium RIFCSPHIGHO2_02_FULL_46_20</name>
    <dbReference type="NCBI Taxonomy" id="1798338"/>
    <lineage>
        <taxon>Bacteria</taxon>
        <taxon>Candidatus Giovannoniibacteriota</taxon>
    </lineage>
</organism>
<dbReference type="InterPro" id="IPR015422">
    <property type="entry name" value="PyrdxlP-dep_Trfase_small"/>
</dbReference>
<evidence type="ECO:0000256" key="2">
    <source>
        <dbReference type="PIRSR" id="PIRSR000390-2"/>
    </source>
</evidence>
<reference evidence="4 5" key="1">
    <citation type="journal article" date="2016" name="Nat. Commun.">
        <title>Thousands of microbial genomes shed light on interconnected biogeochemical processes in an aquifer system.</title>
        <authorList>
            <person name="Anantharaman K."/>
            <person name="Brown C.T."/>
            <person name="Hug L.A."/>
            <person name="Sharon I."/>
            <person name="Castelle C.J."/>
            <person name="Probst A.J."/>
            <person name="Thomas B.C."/>
            <person name="Singh A."/>
            <person name="Wilkins M.J."/>
            <person name="Karaoz U."/>
            <person name="Brodie E.L."/>
            <person name="Williams K.H."/>
            <person name="Hubbard S.S."/>
            <person name="Banfield J.F."/>
        </authorList>
    </citation>
    <scope>NUCLEOTIDE SEQUENCE [LARGE SCALE GENOMIC DNA]</scope>
</reference>
<dbReference type="AlphaFoldDB" id="A0A1F5WG99"/>
<dbReference type="PANTHER" id="PTHR30244">
    <property type="entry name" value="TRANSAMINASE"/>
    <property type="match status" value="1"/>
</dbReference>
<evidence type="ECO:0008006" key="6">
    <source>
        <dbReference type="Google" id="ProtNLM"/>
    </source>
</evidence>
<dbReference type="SUPFAM" id="SSF53383">
    <property type="entry name" value="PLP-dependent transferases"/>
    <property type="match status" value="1"/>
</dbReference>
<protein>
    <recommendedName>
        <fullName evidence="6">UDP-4-amino-4, 6-dideoxy-N-acetyl-beta-L-altrosamine transaminase</fullName>
    </recommendedName>
</protein>
<evidence type="ECO:0000256" key="1">
    <source>
        <dbReference type="PIRSR" id="PIRSR000390-1"/>
    </source>
</evidence>
<evidence type="ECO:0000313" key="5">
    <source>
        <dbReference type="Proteomes" id="UP000178406"/>
    </source>
</evidence>
<dbReference type="PANTHER" id="PTHR30244:SF34">
    <property type="entry name" value="DTDP-4-AMINO-4,6-DIDEOXYGALACTOSE TRANSAMINASE"/>
    <property type="match status" value="1"/>
</dbReference>
<dbReference type="Proteomes" id="UP000178406">
    <property type="component" value="Unassembled WGS sequence"/>
</dbReference>
<name>A0A1F5WG99_9BACT</name>
<dbReference type="InterPro" id="IPR015424">
    <property type="entry name" value="PyrdxlP-dep_Trfase"/>
</dbReference>
<evidence type="ECO:0000256" key="3">
    <source>
        <dbReference type="RuleBase" id="RU004508"/>
    </source>
</evidence>
<dbReference type="Pfam" id="PF01041">
    <property type="entry name" value="DegT_DnrJ_EryC1"/>
    <property type="match status" value="1"/>
</dbReference>
<keyword evidence="2 3" id="KW-0663">Pyridoxal phosphate</keyword>
<evidence type="ECO:0000313" key="4">
    <source>
        <dbReference type="EMBL" id="OGF74600.1"/>
    </source>
</evidence>
<sequence>MEEVLMGKKHPFIVFGKPTIGEEEIQAVTEVLKSGWIGMGPRCIEFEKLFAEYVGSPFAVSVSSCTAALHLALAALDIGPEDEVITTPFTFVATVSAIEHVGARPVFVDIDPATLNITPALIESAITRKTKAIIPVHFGGLPCAMERLIGIAKDHGIAIVEDAAHAIGARYKNTMIGGFKGSIACFSFYPNKNITTIDGGMITTDSQELADKFKIMRLHGLDNEAWRRYSQGHQLTFSEAVMMGFKYNMTDVSAALGICQLRKLEDFLSARERYAEIYNQHFIDLPCTIQYQQTPIHTGDRHALHLYTLTLDLETLDTTRDAIVQEIRDNSIGATVHYRAIHLHPYFRRLGYTSRSLPHSERISNSVITLPLTPSMSEEEIERVASVTREVIVRHLP</sequence>
<comment type="similarity">
    <text evidence="3">Belongs to the DegT/DnrJ/EryC1 family.</text>
</comment>
<accession>A0A1F5WG99</accession>
<dbReference type="Gene3D" id="3.90.1150.10">
    <property type="entry name" value="Aspartate Aminotransferase, domain 1"/>
    <property type="match status" value="1"/>
</dbReference>
<dbReference type="Gene3D" id="3.40.640.10">
    <property type="entry name" value="Type I PLP-dependent aspartate aminotransferase-like (Major domain)"/>
    <property type="match status" value="1"/>
</dbReference>
<dbReference type="EMBL" id="MFHQ01000011">
    <property type="protein sequence ID" value="OGF74600.1"/>
    <property type="molecule type" value="Genomic_DNA"/>
</dbReference>
<dbReference type="STRING" id="1798338.A3J56_02270"/>
<dbReference type="GO" id="GO:0000271">
    <property type="term" value="P:polysaccharide biosynthetic process"/>
    <property type="evidence" value="ECO:0007669"/>
    <property type="project" value="TreeGrafter"/>
</dbReference>
<comment type="caution">
    <text evidence="4">The sequence shown here is derived from an EMBL/GenBank/DDBJ whole genome shotgun (WGS) entry which is preliminary data.</text>
</comment>
<dbReference type="CDD" id="cd00616">
    <property type="entry name" value="AHBA_syn"/>
    <property type="match status" value="1"/>
</dbReference>
<gene>
    <name evidence="4" type="ORF">A3J56_02270</name>
</gene>
<dbReference type="PIRSF" id="PIRSF000390">
    <property type="entry name" value="PLP_StrS"/>
    <property type="match status" value="1"/>
</dbReference>
<dbReference type="GO" id="GO:0008483">
    <property type="term" value="F:transaminase activity"/>
    <property type="evidence" value="ECO:0007669"/>
    <property type="project" value="TreeGrafter"/>
</dbReference>
<feature type="active site" description="Proton acceptor" evidence="1">
    <location>
        <position position="192"/>
    </location>
</feature>
<feature type="modified residue" description="N6-(pyridoxal phosphate)lysine" evidence="2">
    <location>
        <position position="192"/>
    </location>
</feature>
<dbReference type="InterPro" id="IPR015421">
    <property type="entry name" value="PyrdxlP-dep_Trfase_major"/>
</dbReference>